<sequence length="18" mass="2074">MFCTISTTPKPLEFFNPT</sequence>
<dbReference type="EMBL" id="HF935349">
    <property type="protein sequence ID" value="CCX07351.1"/>
    <property type="molecule type" value="Genomic_DNA"/>
</dbReference>
<evidence type="ECO:0000313" key="1">
    <source>
        <dbReference type="EMBL" id="CCX07351.1"/>
    </source>
</evidence>
<dbReference type="Proteomes" id="UP000018144">
    <property type="component" value="Unassembled WGS sequence"/>
</dbReference>
<protein>
    <submittedName>
        <fullName evidence="1">Uncharacterized protein</fullName>
    </submittedName>
</protein>
<name>U4KZ71_PYROM</name>
<organism evidence="1 2">
    <name type="scientific">Pyronema omphalodes (strain CBS 100304)</name>
    <name type="common">Pyronema confluens</name>
    <dbReference type="NCBI Taxonomy" id="1076935"/>
    <lineage>
        <taxon>Eukaryota</taxon>
        <taxon>Fungi</taxon>
        <taxon>Dikarya</taxon>
        <taxon>Ascomycota</taxon>
        <taxon>Pezizomycotina</taxon>
        <taxon>Pezizomycetes</taxon>
        <taxon>Pezizales</taxon>
        <taxon>Pyronemataceae</taxon>
        <taxon>Pyronema</taxon>
    </lineage>
</organism>
<proteinExistence type="predicted"/>
<dbReference type="AlphaFoldDB" id="U4KZ71"/>
<keyword evidence="2" id="KW-1185">Reference proteome</keyword>
<evidence type="ECO:0000313" key="2">
    <source>
        <dbReference type="Proteomes" id="UP000018144"/>
    </source>
</evidence>
<reference evidence="1 2" key="1">
    <citation type="journal article" date="2013" name="PLoS Genet.">
        <title>The genome and development-dependent transcriptomes of Pyronema confluens: a window into fungal evolution.</title>
        <authorList>
            <person name="Traeger S."/>
            <person name="Altegoer F."/>
            <person name="Freitag M."/>
            <person name="Gabaldon T."/>
            <person name="Kempken F."/>
            <person name="Kumar A."/>
            <person name="Marcet-Houben M."/>
            <person name="Poggeler S."/>
            <person name="Stajich J.E."/>
            <person name="Nowrousian M."/>
        </authorList>
    </citation>
    <scope>NUCLEOTIDE SEQUENCE [LARGE SCALE GENOMIC DNA]</scope>
    <source>
        <strain evidence="2">CBS 100304</strain>
        <tissue evidence="1">Vegetative mycelium</tissue>
    </source>
</reference>
<accession>U4KZ71</accession>
<gene>
    <name evidence="1" type="ORF">PCON_06940</name>
</gene>